<dbReference type="OrthoDB" id="2085859at2"/>
<reference evidence="1 2" key="1">
    <citation type="submission" date="2016-10" db="EMBL/GenBank/DDBJ databases">
        <authorList>
            <person name="de Groot N.N."/>
        </authorList>
    </citation>
    <scope>NUCLEOTIDE SEQUENCE [LARGE SCALE GENOMIC DNA]</scope>
    <source>
        <strain evidence="1 2">DSM 1283</strain>
    </source>
</reference>
<dbReference type="AlphaFoldDB" id="A0A1I5H9T2"/>
<proteinExistence type="predicted"/>
<sequence>MIKWAKQLFLSENITPKKKTKIIKDIEKKNLMLEVYCITFASNPENLFDIINANEFLFLYYDKREIQVLGLALSKQEAFWLVKDMLEEIYRETGGFQVREYFNII</sequence>
<name>A0A1I5H9T2_9FIRM</name>
<keyword evidence="2" id="KW-1185">Reference proteome</keyword>
<dbReference type="EMBL" id="FOWD01000027">
    <property type="protein sequence ID" value="SFO45034.1"/>
    <property type="molecule type" value="Genomic_DNA"/>
</dbReference>
<organism evidence="1 2">
    <name type="scientific">Anaerocolumna aminovalerica</name>
    <dbReference type="NCBI Taxonomy" id="1527"/>
    <lineage>
        <taxon>Bacteria</taxon>
        <taxon>Bacillati</taxon>
        <taxon>Bacillota</taxon>
        <taxon>Clostridia</taxon>
        <taxon>Lachnospirales</taxon>
        <taxon>Lachnospiraceae</taxon>
        <taxon>Anaerocolumna</taxon>
    </lineage>
</organism>
<accession>A0A1I5H9T2</accession>
<gene>
    <name evidence="1" type="ORF">SAMN04489757_12734</name>
</gene>
<dbReference type="RefSeq" id="WP_091687546.1">
    <property type="nucleotide sequence ID" value="NZ_BAABFM010000002.1"/>
</dbReference>
<protein>
    <submittedName>
        <fullName evidence="1">Uncharacterized protein</fullName>
    </submittedName>
</protein>
<evidence type="ECO:0000313" key="1">
    <source>
        <dbReference type="EMBL" id="SFO45034.1"/>
    </source>
</evidence>
<dbReference type="Proteomes" id="UP000198806">
    <property type="component" value="Unassembled WGS sequence"/>
</dbReference>
<dbReference type="STRING" id="1527.SAMN04489757_12734"/>
<evidence type="ECO:0000313" key="2">
    <source>
        <dbReference type="Proteomes" id="UP000198806"/>
    </source>
</evidence>